<dbReference type="NCBIfam" id="TIGR00125">
    <property type="entry name" value="cyt_tran_rel"/>
    <property type="match status" value="1"/>
</dbReference>
<dbReference type="EMBL" id="CP036259">
    <property type="protein sequence ID" value="QDR82047.1"/>
    <property type="molecule type" value="Genomic_DNA"/>
</dbReference>
<evidence type="ECO:0000256" key="1">
    <source>
        <dbReference type="ARBA" id="ARBA00012519"/>
    </source>
</evidence>
<keyword evidence="6" id="KW-0119">Carbohydrate metabolism</keyword>
<name>A0A517DXH2_9FIRM</name>
<dbReference type="Proteomes" id="UP000320776">
    <property type="component" value="Chromosome"/>
</dbReference>
<feature type="domain" description="Cytidyltransferase-like" evidence="8">
    <location>
        <begin position="25"/>
        <end position="133"/>
    </location>
</feature>
<dbReference type="GO" id="GO:0033786">
    <property type="term" value="F:heptose-1-phosphate adenylyltransferase activity"/>
    <property type="evidence" value="ECO:0007669"/>
    <property type="project" value="RHEA"/>
</dbReference>
<dbReference type="PANTHER" id="PTHR43793:SF2">
    <property type="entry name" value="BIFUNCTIONAL PROTEIN HLDE"/>
    <property type="match status" value="1"/>
</dbReference>
<dbReference type="AlphaFoldDB" id="A0A517DXH2"/>
<keyword evidence="5" id="KW-0067">ATP-binding</keyword>
<dbReference type="SUPFAM" id="SSF52374">
    <property type="entry name" value="Nucleotidylyl transferase"/>
    <property type="match status" value="1"/>
</dbReference>
<evidence type="ECO:0000256" key="2">
    <source>
        <dbReference type="ARBA" id="ARBA00022679"/>
    </source>
</evidence>
<dbReference type="GO" id="GO:0005975">
    <property type="term" value="P:carbohydrate metabolic process"/>
    <property type="evidence" value="ECO:0007669"/>
    <property type="project" value="InterPro"/>
</dbReference>
<dbReference type="InterPro" id="IPR014729">
    <property type="entry name" value="Rossmann-like_a/b/a_fold"/>
</dbReference>
<evidence type="ECO:0000256" key="4">
    <source>
        <dbReference type="ARBA" id="ARBA00022741"/>
    </source>
</evidence>
<dbReference type="InterPro" id="IPR004821">
    <property type="entry name" value="Cyt_trans-like"/>
</dbReference>
<dbReference type="Pfam" id="PF01467">
    <property type="entry name" value="CTP_transf_like"/>
    <property type="match status" value="1"/>
</dbReference>
<dbReference type="InterPro" id="IPR011914">
    <property type="entry name" value="RfaE_dom_II"/>
</dbReference>
<keyword evidence="10" id="KW-1185">Reference proteome</keyword>
<evidence type="ECO:0000256" key="7">
    <source>
        <dbReference type="ARBA" id="ARBA00047428"/>
    </source>
</evidence>
<dbReference type="InterPro" id="IPR050385">
    <property type="entry name" value="Archaeal_FAD_synthase"/>
</dbReference>
<gene>
    <name evidence="9" type="ORF">SPTER_34680</name>
</gene>
<keyword evidence="2 9" id="KW-0808">Transferase</keyword>
<organism evidence="9 10">
    <name type="scientific">Sporomusa termitida</name>
    <dbReference type="NCBI Taxonomy" id="2377"/>
    <lineage>
        <taxon>Bacteria</taxon>
        <taxon>Bacillati</taxon>
        <taxon>Bacillota</taxon>
        <taxon>Negativicutes</taxon>
        <taxon>Selenomonadales</taxon>
        <taxon>Sporomusaceae</taxon>
        <taxon>Sporomusa</taxon>
    </lineage>
</organism>
<dbReference type="RefSeq" id="WP_144351473.1">
    <property type="nucleotide sequence ID" value="NZ_CP036259.1"/>
</dbReference>
<evidence type="ECO:0000256" key="3">
    <source>
        <dbReference type="ARBA" id="ARBA00022695"/>
    </source>
</evidence>
<sequence length="157" mass="16759">MNIIAYADIGTLAAQLKAAGKIIVFTNGCFDILHAGHVRYLNGARALGDCLIVGLNSDESVRRLKGPTRPVNDQQDRAEVLAALRAVDYVVVFPETTAENIVAAVQPAVYAKGGDYSVKDLPESHIVESYGGRVVLIPEVAGRSSSNIIRKISGRQA</sequence>
<dbReference type="EC" id="2.7.7.70" evidence="1"/>
<evidence type="ECO:0000256" key="5">
    <source>
        <dbReference type="ARBA" id="ARBA00022840"/>
    </source>
</evidence>
<accession>A0A517DXH2</accession>
<proteinExistence type="predicted"/>
<keyword evidence="3 9" id="KW-0548">Nucleotidyltransferase</keyword>
<dbReference type="GO" id="GO:0005524">
    <property type="term" value="F:ATP binding"/>
    <property type="evidence" value="ECO:0007669"/>
    <property type="project" value="UniProtKB-KW"/>
</dbReference>
<dbReference type="PANTHER" id="PTHR43793">
    <property type="entry name" value="FAD SYNTHASE"/>
    <property type="match status" value="1"/>
</dbReference>
<dbReference type="KEGG" id="sted:SPTER_34680"/>
<keyword evidence="4" id="KW-0547">Nucleotide-binding</keyword>
<evidence type="ECO:0000313" key="9">
    <source>
        <dbReference type="EMBL" id="QDR82047.1"/>
    </source>
</evidence>
<reference evidence="9 10" key="1">
    <citation type="submission" date="2019-02" db="EMBL/GenBank/DDBJ databases">
        <title>Closed genome of Sporomusa termitida DSM 4440.</title>
        <authorList>
            <person name="Poehlein A."/>
            <person name="Daniel R."/>
        </authorList>
    </citation>
    <scope>NUCLEOTIDE SEQUENCE [LARGE SCALE GENOMIC DNA]</scope>
    <source>
        <strain evidence="9 10">DSM 4440</strain>
    </source>
</reference>
<dbReference type="OrthoDB" id="9802794at2"/>
<evidence type="ECO:0000256" key="6">
    <source>
        <dbReference type="ARBA" id="ARBA00023277"/>
    </source>
</evidence>
<evidence type="ECO:0000259" key="8">
    <source>
        <dbReference type="Pfam" id="PF01467"/>
    </source>
</evidence>
<evidence type="ECO:0000313" key="10">
    <source>
        <dbReference type="Proteomes" id="UP000320776"/>
    </source>
</evidence>
<protein>
    <recommendedName>
        <fullName evidence="1">D-glycero-beta-D-manno-heptose 1-phosphate adenylyltransferase</fullName>
        <ecNumber evidence="1">2.7.7.70</ecNumber>
    </recommendedName>
</protein>
<dbReference type="NCBIfam" id="TIGR02199">
    <property type="entry name" value="rfaE_dom_II"/>
    <property type="match status" value="1"/>
</dbReference>
<comment type="catalytic activity">
    <reaction evidence="7">
        <text>D-glycero-beta-D-manno-heptose 1-phosphate + ATP + H(+) = ADP-D-glycero-beta-D-manno-heptose + diphosphate</text>
        <dbReference type="Rhea" id="RHEA:27465"/>
        <dbReference type="ChEBI" id="CHEBI:15378"/>
        <dbReference type="ChEBI" id="CHEBI:30616"/>
        <dbReference type="ChEBI" id="CHEBI:33019"/>
        <dbReference type="ChEBI" id="CHEBI:59967"/>
        <dbReference type="ChEBI" id="CHEBI:61593"/>
        <dbReference type="EC" id="2.7.7.70"/>
    </reaction>
</comment>
<dbReference type="Gene3D" id="3.40.50.620">
    <property type="entry name" value="HUPs"/>
    <property type="match status" value="1"/>
</dbReference>
<dbReference type="GO" id="GO:0016773">
    <property type="term" value="F:phosphotransferase activity, alcohol group as acceptor"/>
    <property type="evidence" value="ECO:0007669"/>
    <property type="project" value="InterPro"/>
</dbReference>